<organism evidence="3 4">
    <name type="scientific">Candidatus Limosilactobacillus merdigallinarum</name>
    <dbReference type="NCBI Taxonomy" id="2838652"/>
    <lineage>
        <taxon>Bacteria</taxon>
        <taxon>Bacillati</taxon>
        <taxon>Bacillota</taxon>
        <taxon>Bacilli</taxon>
        <taxon>Lactobacillales</taxon>
        <taxon>Lactobacillaceae</taxon>
        <taxon>Limosilactobacillus</taxon>
    </lineage>
</organism>
<gene>
    <name evidence="3" type="ORF">H9856_06300</name>
</gene>
<evidence type="ECO:0000313" key="4">
    <source>
        <dbReference type="Proteomes" id="UP000824231"/>
    </source>
</evidence>
<dbReference type="PANTHER" id="PTHR33219:SF14">
    <property type="entry name" value="PROTEIN COFACTOR ASSEMBLY OF COMPLEX C SUBUNIT B CCB3, CHLOROPLASTIC-RELATED"/>
    <property type="match status" value="1"/>
</dbReference>
<protein>
    <submittedName>
        <fullName evidence="3">YggT family protein</fullName>
    </submittedName>
</protein>
<reference evidence="3" key="2">
    <citation type="submission" date="2021-04" db="EMBL/GenBank/DDBJ databases">
        <authorList>
            <person name="Gilroy R."/>
        </authorList>
    </citation>
    <scope>NUCLEOTIDE SEQUENCE</scope>
    <source>
        <strain evidence="3">ChiSxjej3B15-572</strain>
    </source>
</reference>
<comment type="similarity">
    <text evidence="1">Belongs to the YggT family.</text>
</comment>
<dbReference type="GO" id="GO:0016020">
    <property type="term" value="C:membrane"/>
    <property type="evidence" value="ECO:0007669"/>
    <property type="project" value="InterPro"/>
</dbReference>
<evidence type="ECO:0000313" key="3">
    <source>
        <dbReference type="EMBL" id="HIX35984.1"/>
    </source>
</evidence>
<keyword evidence="2" id="KW-1133">Transmembrane helix</keyword>
<sequence>MISFIVWVITRLLNLYGFLIVVWCLLTWFPGALQTRLGEFITRLVSPYLDFFERVIPPLGGISFAPVVALMVLWFVQMGVTGLASWL</sequence>
<accession>A0A9D1VIU2</accession>
<comment type="caution">
    <text evidence="3">The sequence shown here is derived from an EMBL/GenBank/DDBJ whole genome shotgun (WGS) entry which is preliminary data.</text>
</comment>
<keyword evidence="2" id="KW-0812">Transmembrane</keyword>
<dbReference type="InterPro" id="IPR003425">
    <property type="entry name" value="CCB3/YggT"/>
</dbReference>
<dbReference type="AlphaFoldDB" id="A0A9D1VIU2"/>
<dbReference type="Proteomes" id="UP000824231">
    <property type="component" value="Unassembled WGS sequence"/>
</dbReference>
<feature type="transmembrane region" description="Helical" evidence="2">
    <location>
        <begin position="55"/>
        <end position="76"/>
    </location>
</feature>
<reference evidence="3" key="1">
    <citation type="journal article" date="2021" name="PeerJ">
        <title>Extensive microbial diversity within the chicken gut microbiome revealed by metagenomics and culture.</title>
        <authorList>
            <person name="Gilroy R."/>
            <person name="Ravi A."/>
            <person name="Getino M."/>
            <person name="Pursley I."/>
            <person name="Horton D.L."/>
            <person name="Alikhan N.F."/>
            <person name="Baker D."/>
            <person name="Gharbi K."/>
            <person name="Hall N."/>
            <person name="Watson M."/>
            <person name="Adriaenssens E.M."/>
            <person name="Foster-Nyarko E."/>
            <person name="Jarju S."/>
            <person name="Secka A."/>
            <person name="Antonio M."/>
            <person name="Oren A."/>
            <person name="Chaudhuri R.R."/>
            <person name="La Ragione R."/>
            <person name="Hildebrand F."/>
            <person name="Pallen M.J."/>
        </authorList>
    </citation>
    <scope>NUCLEOTIDE SEQUENCE</scope>
    <source>
        <strain evidence="3">ChiSxjej3B15-572</strain>
    </source>
</reference>
<proteinExistence type="inferred from homology"/>
<dbReference type="PANTHER" id="PTHR33219">
    <property type="entry name" value="YLMG HOMOLOG PROTEIN 2, CHLOROPLASTIC"/>
    <property type="match status" value="1"/>
</dbReference>
<feature type="transmembrane region" description="Helical" evidence="2">
    <location>
        <begin position="12"/>
        <end position="35"/>
    </location>
</feature>
<keyword evidence="2" id="KW-0472">Membrane</keyword>
<dbReference type="Pfam" id="PF02325">
    <property type="entry name" value="CCB3_YggT"/>
    <property type="match status" value="1"/>
</dbReference>
<evidence type="ECO:0000256" key="1">
    <source>
        <dbReference type="ARBA" id="ARBA00010894"/>
    </source>
</evidence>
<dbReference type="EMBL" id="DXFH01000025">
    <property type="protein sequence ID" value="HIX35984.1"/>
    <property type="molecule type" value="Genomic_DNA"/>
</dbReference>
<evidence type="ECO:0000256" key="2">
    <source>
        <dbReference type="SAM" id="Phobius"/>
    </source>
</evidence>
<name>A0A9D1VIU2_9LACO</name>